<feature type="compositionally biased region" description="Polar residues" evidence="6">
    <location>
        <begin position="604"/>
        <end position="614"/>
    </location>
</feature>
<evidence type="ECO:0000256" key="1">
    <source>
        <dbReference type="ARBA" id="ARBA00004123"/>
    </source>
</evidence>
<dbReference type="OrthoDB" id="2399539at2759"/>
<organism evidence="9">
    <name type="scientific">Grosmannia clavigera (strain kw1407 / UAMH 11150)</name>
    <name type="common">Blue stain fungus</name>
    <name type="synonym">Graphiocladiella clavigera</name>
    <dbReference type="NCBI Taxonomy" id="655863"/>
    <lineage>
        <taxon>Eukaryota</taxon>
        <taxon>Fungi</taxon>
        <taxon>Dikarya</taxon>
        <taxon>Ascomycota</taxon>
        <taxon>Pezizomycotina</taxon>
        <taxon>Sordariomycetes</taxon>
        <taxon>Sordariomycetidae</taxon>
        <taxon>Ophiostomatales</taxon>
        <taxon>Ophiostomataceae</taxon>
        <taxon>Leptographium</taxon>
    </lineage>
</organism>
<dbReference type="CDD" id="cd12148">
    <property type="entry name" value="fungal_TF_MHR"/>
    <property type="match status" value="1"/>
</dbReference>
<sequence>MAASGLAASASPPGPATMPSMSAASSDTHSPTDAANRVIKRRAPVACRSVFPSRGAPDLDREYRHPRMKGDKARKEGTRPVRSDSVGFHHIPPDPSLHDITNDADPWDLLPPLHLIVDAVNMFTHQYFQLGFIPRDTFAEIVRNDTRSVSPFLLFSILSVSGRLTDSLVTTFGDTETASELFMSRASAMALRELYEEPTLARCQAFYLLSLAQQGSGYKNKSYVRQLNLGIAIRMALLMQLHREETYVLEDSTPSMIQEAESARRTLWMLYSQDNLHSAPSAPVSLAASDITTLLPCNERDFADGILPKRRAALEDTQPAIENPSLVRVPERSLFGTLIQSHRLWGIVSRRAVRNARCMDPWADTSDYAQIQKQLSQWEDQLPPDHLWSPAQFKKSKSESYDLAYLIVTMVTRLCNIIIRRTYLPSMLQQGGNSLTEGFWGDMSLELFANVKDLFTQIDVWFLERRPGDSTGAQMAIFCVYSCGLMAAYLCKYPHVCRKYAPEGKHMFDRTRDILAQSKTVWPLAKRWLGSLERFFTVDQKNISNIASGHLEGSMAEGKDPIPSALHPPLTNSRPSGPPKTPLDDRQYVAKQLRPDSPHVRSASPGNISNSASAAQRLPPQLRTNDSLLNGRMRLPPPNPSPVLVTTTITSAPHYSTAQHPHSQPAQFLPQQLQYQLHQPPPQALSLSTSQSMVPMPLPQMHTQPLPQSVPHSPMHHIPDDPVTANASTGVPTITTTPTNMTTALSPSMTSAVTHSNIDLLVRAFDPPSSSQISVPHAGVSYSHLPQQVLLSDGTTATAPFYEPSYAVPVNDGFENELAFMMVGSETSATTPWAPSFFRY</sequence>
<dbReference type="eggNOG" id="ENOG502SK5F">
    <property type="taxonomic scope" value="Eukaryota"/>
</dbReference>
<dbReference type="GO" id="GO:0006351">
    <property type="term" value="P:DNA-templated transcription"/>
    <property type="evidence" value="ECO:0007669"/>
    <property type="project" value="InterPro"/>
</dbReference>
<dbReference type="GO" id="GO:0008270">
    <property type="term" value="F:zinc ion binding"/>
    <property type="evidence" value="ECO:0007669"/>
    <property type="project" value="InterPro"/>
</dbReference>
<dbReference type="AlphaFoldDB" id="F0XJZ5"/>
<evidence type="ECO:0000256" key="6">
    <source>
        <dbReference type="SAM" id="MobiDB-lite"/>
    </source>
</evidence>
<evidence type="ECO:0000256" key="3">
    <source>
        <dbReference type="ARBA" id="ARBA00023015"/>
    </source>
</evidence>
<dbReference type="GeneID" id="25978299"/>
<feature type="region of interest" description="Disordered" evidence="6">
    <location>
        <begin position="552"/>
        <end position="646"/>
    </location>
</feature>
<dbReference type="GO" id="GO:0003677">
    <property type="term" value="F:DNA binding"/>
    <property type="evidence" value="ECO:0007669"/>
    <property type="project" value="InterPro"/>
</dbReference>
<dbReference type="InterPro" id="IPR007219">
    <property type="entry name" value="XnlR_reg_dom"/>
</dbReference>
<accession>F0XJZ5</accession>
<dbReference type="PANTHER" id="PTHR47338">
    <property type="entry name" value="ZN(II)2CYS6 TRANSCRIPTION FACTOR (EUROFUNG)-RELATED"/>
    <property type="match status" value="1"/>
</dbReference>
<proteinExistence type="predicted"/>
<evidence type="ECO:0000256" key="4">
    <source>
        <dbReference type="ARBA" id="ARBA00023163"/>
    </source>
</evidence>
<feature type="compositionally biased region" description="Low complexity" evidence="6">
    <location>
        <begin position="1"/>
        <end position="26"/>
    </location>
</feature>
<dbReference type="SMART" id="SM00906">
    <property type="entry name" value="Fungal_trans"/>
    <property type="match status" value="1"/>
</dbReference>
<dbReference type="GO" id="GO:0005634">
    <property type="term" value="C:nucleus"/>
    <property type="evidence" value="ECO:0007669"/>
    <property type="project" value="UniProtKB-SubCell"/>
</dbReference>
<dbReference type="RefSeq" id="XP_014171433.1">
    <property type="nucleotide sequence ID" value="XM_014315958.1"/>
</dbReference>
<dbReference type="Proteomes" id="UP000007796">
    <property type="component" value="Unassembled WGS sequence"/>
</dbReference>
<keyword evidence="3" id="KW-0805">Transcription regulation</keyword>
<gene>
    <name evidence="8" type="ORF">CMQ_5022</name>
</gene>
<keyword evidence="5" id="KW-0539">Nucleus</keyword>
<name>F0XJZ5_GROCL</name>
<dbReference type="HOGENOM" id="CLU_011335_1_0_1"/>
<feature type="compositionally biased region" description="Basic and acidic residues" evidence="6">
    <location>
        <begin position="582"/>
        <end position="599"/>
    </location>
</feature>
<keyword evidence="4" id="KW-0804">Transcription</keyword>
<feature type="domain" description="Xylanolytic transcriptional activator regulatory" evidence="7">
    <location>
        <begin position="225"/>
        <end position="302"/>
    </location>
</feature>
<dbReference type="PANTHER" id="PTHR47338:SF5">
    <property type="entry name" value="ZN(II)2CYS6 TRANSCRIPTION FACTOR (EUROFUNG)"/>
    <property type="match status" value="1"/>
</dbReference>
<dbReference type="EMBL" id="GL629787">
    <property type="protein sequence ID" value="EFX01951.1"/>
    <property type="molecule type" value="Genomic_DNA"/>
</dbReference>
<dbReference type="InterPro" id="IPR050815">
    <property type="entry name" value="TF_fung"/>
</dbReference>
<protein>
    <submittedName>
        <fullName evidence="8">Transcription factor</fullName>
    </submittedName>
</protein>
<dbReference type="GO" id="GO:0000981">
    <property type="term" value="F:DNA-binding transcription factor activity, RNA polymerase II-specific"/>
    <property type="evidence" value="ECO:0007669"/>
    <property type="project" value="InterPro"/>
</dbReference>
<feature type="compositionally biased region" description="Basic and acidic residues" evidence="6">
    <location>
        <begin position="57"/>
        <end position="82"/>
    </location>
</feature>
<evidence type="ECO:0000256" key="2">
    <source>
        <dbReference type="ARBA" id="ARBA00022723"/>
    </source>
</evidence>
<feature type="region of interest" description="Disordered" evidence="6">
    <location>
        <begin position="1"/>
        <end position="95"/>
    </location>
</feature>
<dbReference type="STRING" id="655863.F0XJZ5"/>
<evidence type="ECO:0000256" key="5">
    <source>
        <dbReference type="ARBA" id="ARBA00023242"/>
    </source>
</evidence>
<reference evidence="8 9" key="1">
    <citation type="journal article" date="2011" name="Proc. Natl. Acad. Sci. U.S.A.">
        <title>Genome and transcriptome analyses of the mountain pine beetle-fungal symbiont Grosmannia clavigera, a lodgepole pine pathogen.</title>
        <authorList>
            <person name="DiGuistini S."/>
            <person name="Wang Y."/>
            <person name="Liao N.Y."/>
            <person name="Taylor G."/>
            <person name="Tanguay P."/>
            <person name="Feau N."/>
            <person name="Henrissat B."/>
            <person name="Chan S.K."/>
            <person name="Hesse-Orce U."/>
            <person name="Alamouti S.M."/>
            <person name="Tsui C.K.M."/>
            <person name="Docking R.T."/>
            <person name="Levasseur A."/>
            <person name="Haridas S."/>
            <person name="Robertson G."/>
            <person name="Birol I."/>
            <person name="Holt R.A."/>
            <person name="Marra M.A."/>
            <person name="Hamelin R.C."/>
            <person name="Hirst M."/>
            <person name="Jones S.J.M."/>
            <person name="Bohlmann J."/>
            <person name="Breuil C."/>
        </authorList>
    </citation>
    <scope>NUCLEOTIDE SEQUENCE [LARGE SCALE GENOMIC DNA]</scope>
    <source>
        <strain evidence="9">kw1407 / UAMH 11150</strain>
    </source>
</reference>
<keyword evidence="9" id="KW-1185">Reference proteome</keyword>
<dbReference type="Pfam" id="PF04082">
    <property type="entry name" value="Fungal_trans"/>
    <property type="match status" value="1"/>
</dbReference>
<evidence type="ECO:0000313" key="9">
    <source>
        <dbReference type="Proteomes" id="UP000007796"/>
    </source>
</evidence>
<comment type="subcellular location">
    <subcellularLocation>
        <location evidence="1">Nucleus</location>
    </subcellularLocation>
</comment>
<keyword evidence="2" id="KW-0479">Metal-binding</keyword>
<dbReference type="InParanoid" id="F0XJZ5"/>
<evidence type="ECO:0000259" key="7">
    <source>
        <dbReference type="SMART" id="SM00906"/>
    </source>
</evidence>
<evidence type="ECO:0000313" key="8">
    <source>
        <dbReference type="EMBL" id="EFX01951.1"/>
    </source>
</evidence>